<evidence type="ECO:0000313" key="4">
    <source>
        <dbReference type="EMBL" id="PKS08233.1"/>
    </source>
</evidence>
<dbReference type="InterPro" id="IPR039713">
    <property type="entry name" value="At2g23090-like"/>
</dbReference>
<dbReference type="SUPFAM" id="SSF118359">
    <property type="entry name" value="Expressed protein At2g23090/F21P24.15"/>
    <property type="match status" value="1"/>
</dbReference>
<feature type="domain" description="At2g23090-like zinc-binding" evidence="3">
    <location>
        <begin position="36"/>
        <end position="70"/>
    </location>
</feature>
<evidence type="ECO:0000256" key="1">
    <source>
        <dbReference type="SAM" id="MobiDB-lite"/>
    </source>
</evidence>
<dbReference type="Pfam" id="PF04419">
    <property type="entry name" value="SERF-like_N"/>
    <property type="match status" value="1"/>
</dbReference>
<feature type="region of interest" description="Disordered" evidence="1">
    <location>
        <begin position="1"/>
        <end position="22"/>
    </location>
</feature>
<dbReference type="VEuPathDB" id="FungiDB:jhhlp_005175"/>
<sequence>MGNGAKAQQKRERNQKDQKVAKSQLKSNAAACNIVCNVCKQTFLQTSKAPALTAHAENKHGKTITDCFPEFQG</sequence>
<accession>A0A2N3N709</accession>
<dbReference type="Proteomes" id="UP000233524">
    <property type="component" value="Unassembled WGS sequence"/>
</dbReference>
<organism evidence="4 5">
    <name type="scientific">Lomentospora prolificans</name>
    <dbReference type="NCBI Taxonomy" id="41688"/>
    <lineage>
        <taxon>Eukaryota</taxon>
        <taxon>Fungi</taxon>
        <taxon>Dikarya</taxon>
        <taxon>Ascomycota</taxon>
        <taxon>Pezizomycotina</taxon>
        <taxon>Sordariomycetes</taxon>
        <taxon>Hypocreomycetidae</taxon>
        <taxon>Microascales</taxon>
        <taxon>Microascaceae</taxon>
        <taxon>Lomentospora</taxon>
    </lineage>
</organism>
<dbReference type="EMBL" id="NLAX01000697">
    <property type="protein sequence ID" value="PKS08233.1"/>
    <property type="molecule type" value="Genomic_DNA"/>
</dbReference>
<gene>
    <name evidence="4" type="ORF">jhhlp_005175</name>
</gene>
<protein>
    <submittedName>
        <fullName evidence="4">Uncharacterized protein</fullName>
    </submittedName>
</protein>
<dbReference type="Pfam" id="PF12907">
    <property type="entry name" value="zf-met2"/>
    <property type="match status" value="1"/>
</dbReference>
<dbReference type="InterPro" id="IPR039438">
    <property type="entry name" value="At2g23090-like_Znf"/>
</dbReference>
<name>A0A2N3N709_9PEZI</name>
<proteinExistence type="predicted"/>
<dbReference type="PANTHER" id="PTHR33788">
    <property type="entry name" value="OS07G0114300 PROTEIN"/>
    <property type="match status" value="1"/>
</dbReference>
<dbReference type="InterPro" id="IPR007513">
    <property type="entry name" value="SERF-like_N"/>
</dbReference>
<dbReference type="InterPro" id="IPR026939">
    <property type="entry name" value="ZNF706/At2g23090_sf"/>
</dbReference>
<dbReference type="OrthoDB" id="370932at2759"/>
<dbReference type="Gene3D" id="4.10.1050.10">
    <property type="entry name" value="At2g23090-like"/>
    <property type="match status" value="1"/>
</dbReference>
<reference evidence="4 5" key="1">
    <citation type="journal article" date="2017" name="G3 (Bethesda)">
        <title>First Draft Genome Sequence of the Pathogenic Fungus Lomentospora prolificans (Formerly Scedosporium prolificans).</title>
        <authorList>
            <person name="Luo R."/>
            <person name="Zimin A."/>
            <person name="Workman R."/>
            <person name="Fan Y."/>
            <person name="Pertea G."/>
            <person name="Grossman N."/>
            <person name="Wear M.P."/>
            <person name="Jia B."/>
            <person name="Miller H."/>
            <person name="Casadevall A."/>
            <person name="Timp W."/>
            <person name="Zhang S.X."/>
            <person name="Salzberg S.L."/>
        </authorList>
    </citation>
    <scope>NUCLEOTIDE SEQUENCE [LARGE SCALE GENOMIC DNA]</scope>
    <source>
        <strain evidence="4 5">JHH-5317</strain>
    </source>
</reference>
<keyword evidence="5" id="KW-1185">Reference proteome</keyword>
<feature type="domain" description="Small EDRK-rich factor-like N-terminal" evidence="2">
    <location>
        <begin position="1"/>
        <end position="31"/>
    </location>
</feature>
<dbReference type="PANTHER" id="PTHR33788:SF1">
    <property type="entry name" value="ZINC-BINDING PROTEIN"/>
    <property type="match status" value="1"/>
</dbReference>
<dbReference type="InParanoid" id="A0A2N3N709"/>
<evidence type="ECO:0000313" key="5">
    <source>
        <dbReference type="Proteomes" id="UP000233524"/>
    </source>
</evidence>
<evidence type="ECO:0000259" key="3">
    <source>
        <dbReference type="Pfam" id="PF12907"/>
    </source>
</evidence>
<dbReference type="AlphaFoldDB" id="A0A2N3N709"/>
<evidence type="ECO:0000259" key="2">
    <source>
        <dbReference type="Pfam" id="PF04419"/>
    </source>
</evidence>
<feature type="compositionally biased region" description="Basic and acidic residues" evidence="1">
    <location>
        <begin position="9"/>
        <end position="20"/>
    </location>
</feature>
<comment type="caution">
    <text evidence="4">The sequence shown here is derived from an EMBL/GenBank/DDBJ whole genome shotgun (WGS) entry which is preliminary data.</text>
</comment>